<protein>
    <submittedName>
        <fullName evidence="1">Uncharacterized protein</fullName>
    </submittedName>
</protein>
<dbReference type="Proteomes" id="UP000218334">
    <property type="component" value="Unassembled WGS sequence"/>
</dbReference>
<name>A0A2H3C0K4_9AGAR</name>
<organism evidence="1 2">
    <name type="scientific">Armillaria solidipes</name>
    <dbReference type="NCBI Taxonomy" id="1076256"/>
    <lineage>
        <taxon>Eukaryota</taxon>
        <taxon>Fungi</taxon>
        <taxon>Dikarya</taxon>
        <taxon>Basidiomycota</taxon>
        <taxon>Agaricomycotina</taxon>
        <taxon>Agaricomycetes</taxon>
        <taxon>Agaricomycetidae</taxon>
        <taxon>Agaricales</taxon>
        <taxon>Marasmiineae</taxon>
        <taxon>Physalacriaceae</taxon>
        <taxon>Armillaria</taxon>
    </lineage>
</organism>
<proteinExistence type="predicted"/>
<evidence type="ECO:0000313" key="1">
    <source>
        <dbReference type="EMBL" id="PBK75390.1"/>
    </source>
</evidence>
<sequence length="175" mass="19825">MDLHLCEAYEAIQDMAQADHKDWVDDDDVMLDDALQGWAQLKVSHVGGKFSKLLDNILSGLSEEKSCYRDSHPRRDCEELYNNLFSKQIVDLGDAYMLWSSTRSKDRLDSAVMEEPEGVLREKYGLWIIDIYTFEALASLSKPLQNTLQSSSHSLPAISEAAAIHMPQLVSYNPE</sequence>
<evidence type="ECO:0000313" key="2">
    <source>
        <dbReference type="Proteomes" id="UP000218334"/>
    </source>
</evidence>
<dbReference type="EMBL" id="KZ293417">
    <property type="protein sequence ID" value="PBK75390.1"/>
    <property type="molecule type" value="Genomic_DNA"/>
</dbReference>
<gene>
    <name evidence="1" type="ORF">ARMSODRAFT_970057</name>
</gene>
<keyword evidence="2" id="KW-1185">Reference proteome</keyword>
<dbReference type="AlphaFoldDB" id="A0A2H3C0K4"/>
<accession>A0A2H3C0K4</accession>
<reference evidence="2" key="1">
    <citation type="journal article" date="2017" name="Nat. Ecol. Evol.">
        <title>Genome expansion and lineage-specific genetic innovations in the forest pathogenic fungi Armillaria.</title>
        <authorList>
            <person name="Sipos G."/>
            <person name="Prasanna A.N."/>
            <person name="Walter M.C."/>
            <person name="O'Connor E."/>
            <person name="Balint B."/>
            <person name="Krizsan K."/>
            <person name="Kiss B."/>
            <person name="Hess J."/>
            <person name="Varga T."/>
            <person name="Slot J."/>
            <person name="Riley R."/>
            <person name="Boka B."/>
            <person name="Rigling D."/>
            <person name="Barry K."/>
            <person name="Lee J."/>
            <person name="Mihaltcheva S."/>
            <person name="LaButti K."/>
            <person name="Lipzen A."/>
            <person name="Waldron R."/>
            <person name="Moloney N.M."/>
            <person name="Sperisen C."/>
            <person name="Kredics L."/>
            <person name="Vagvoelgyi C."/>
            <person name="Patrignani A."/>
            <person name="Fitzpatrick D."/>
            <person name="Nagy I."/>
            <person name="Doyle S."/>
            <person name="Anderson J.B."/>
            <person name="Grigoriev I.V."/>
            <person name="Gueldener U."/>
            <person name="Muensterkoetter M."/>
            <person name="Nagy L.G."/>
        </authorList>
    </citation>
    <scope>NUCLEOTIDE SEQUENCE [LARGE SCALE GENOMIC DNA]</scope>
    <source>
        <strain evidence="2">28-4</strain>
    </source>
</reference>